<proteinExistence type="predicted"/>
<name>A0A6C0C1F9_9ZZZZ</name>
<accession>A0A6C0C1F9</accession>
<reference evidence="1" key="1">
    <citation type="journal article" date="2020" name="Nature">
        <title>Giant virus diversity and host interactions through global metagenomics.</title>
        <authorList>
            <person name="Schulz F."/>
            <person name="Roux S."/>
            <person name="Paez-Espino D."/>
            <person name="Jungbluth S."/>
            <person name="Walsh D.A."/>
            <person name="Denef V.J."/>
            <person name="McMahon K.D."/>
            <person name="Konstantinidis K.T."/>
            <person name="Eloe-Fadrosh E.A."/>
            <person name="Kyrpides N.C."/>
            <person name="Woyke T."/>
        </authorList>
    </citation>
    <scope>NUCLEOTIDE SEQUENCE</scope>
    <source>
        <strain evidence="1">GVMAG-M-3300020182-33</strain>
    </source>
</reference>
<dbReference type="EMBL" id="MN739308">
    <property type="protein sequence ID" value="QHS97921.1"/>
    <property type="molecule type" value="Genomic_DNA"/>
</dbReference>
<dbReference type="AlphaFoldDB" id="A0A6C0C1F9"/>
<evidence type="ECO:0000313" key="1">
    <source>
        <dbReference type="EMBL" id="QHS97921.1"/>
    </source>
</evidence>
<organism evidence="1">
    <name type="scientific">viral metagenome</name>
    <dbReference type="NCBI Taxonomy" id="1070528"/>
    <lineage>
        <taxon>unclassified sequences</taxon>
        <taxon>metagenomes</taxon>
        <taxon>organismal metagenomes</taxon>
    </lineage>
</organism>
<sequence>MPLRTWPPTRNSKMFVYNFDWLLIQDPFNSHCLLRCTPGTRRFGAGALCIELIRSDGSAARMCNDPDIHITDGSARSDLLQYFQHTAASHTQVGDHMGKVNRLPREEVRRIVVQCKARFPTRNFRDIPPAGSPSPCAELAELNKYLSSEFENHID</sequence>
<protein>
    <submittedName>
        <fullName evidence="1">Uncharacterized protein</fullName>
    </submittedName>
</protein>